<evidence type="ECO:0000313" key="2">
    <source>
        <dbReference type="Proteomes" id="UP000198923"/>
    </source>
</evidence>
<proteinExistence type="predicted"/>
<accession>A0A1G8LEB4</accession>
<dbReference type="EMBL" id="FNCN01000066">
    <property type="protein sequence ID" value="SDI54034.1"/>
    <property type="molecule type" value="Genomic_DNA"/>
</dbReference>
<dbReference type="RefSeq" id="WP_143020537.1">
    <property type="nucleotide sequence ID" value="NZ_FNCN01000066.1"/>
</dbReference>
<keyword evidence="2" id="KW-1185">Reference proteome</keyword>
<name>A0A1G8LEB4_9ACTN</name>
<sequence length="576" mass="63660">MLIKALADHGTQRTDLPAPYYRNRHVRWAIDLDQDGCPRGNRLIDLSSTDARAGQLMATPYVQRSGTGPLPFLLTDTLQYVLAMPKDDTGKRIREAEQRNGHFAELVYRWADEEPLATPVVHFLQSGACLRMQIPEDAKPTDVIAIRTDHGWLHDLPSAVDVWGRVVRERKSSGGDQGICLSCAQMGPLLDTIPEPVKSGAIPAANGRARDAQLVSINKSAQGRGGLTQLVNTPICDSCGSMAMAALNALLADPHHHYRGSDSVLTWWLRRPAPISLLGAVRDARPQDVRPIIDQVRLAPAQRAPWLDGNAFYAITLSTNQSRVVVRDWIDVPLIDMCRNIDAWFTDHLMTDLRSAGPQSVPLWLMVLALGRHNKKEYVRGTNPDSAERDLLAAALRNRRLPPYLLAHVIQRIRADGQVDLPRAALLRLLLIRADPAMKEILMESLNLDSNDPAYLCGRAFAVLEDIQRTALENINTTIGDKFFAAAMGRPLAVLTMLRKNSIGHLRRLRGTKRAAGKALDNRLDEIFGRFTADLPAVLDLQGQGRFAIGYHQQRAHDREAARSAARGRGAGPEPA</sequence>
<dbReference type="Proteomes" id="UP000198923">
    <property type="component" value="Unassembled WGS sequence"/>
</dbReference>
<evidence type="ECO:0000313" key="1">
    <source>
        <dbReference type="EMBL" id="SDI54034.1"/>
    </source>
</evidence>
<reference evidence="1 2" key="1">
    <citation type="submission" date="2016-10" db="EMBL/GenBank/DDBJ databases">
        <authorList>
            <person name="de Groot N.N."/>
        </authorList>
    </citation>
    <scope>NUCLEOTIDE SEQUENCE [LARGE SCALE GENOMIC DNA]</scope>
    <source>
        <strain evidence="1 2">CPCC 201354</strain>
    </source>
</reference>
<dbReference type="NCBIfam" id="TIGR01863">
    <property type="entry name" value="cas_Csd1"/>
    <property type="match status" value="1"/>
</dbReference>
<organism evidence="1 2">
    <name type="scientific">Sinosporangium album</name>
    <dbReference type="NCBI Taxonomy" id="504805"/>
    <lineage>
        <taxon>Bacteria</taxon>
        <taxon>Bacillati</taxon>
        <taxon>Actinomycetota</taxon>
        <taxon>Actinomycetes</taxon>
        <taxon>Streptosporangiales</taxon>
        <taxon>Streptosporangiaceae</taxon>
        <taxon>Sinosporangium</taxon>
    </lineage>
</organism>
<dbReference type="OrthoDB" id="9778918at2"/>
<gene>
    <name evidence="1" type="ORF">SAMN05421505_1665</name>
</gene>
<protein>
    <submittedName>
        <fullName evidence="1">CRISPR-associated protein Csd1</fullName>
    </submittedName>
</protein>
<dbReference type="STRING" id="504805.SAMN05421505_1665"/>
<dbReference type="InterPro" id="IPR010144">
    <property type="entry name" value="CRISPR-assoc_prot_Csd1-typ"/>
</dbReference>
<dbReference type="AlphaFoldDB" id="A0A1G8LEB4"/>
<dbReference type="Pfam" id="PF09709">
    <property type="entry name" value="Cas_Csd1"/>
    <property type="match status" value="1"/>
</dbReference>